<keyword evidence="4" id="KW-0597">Phosphoprotein</keyword>
<keyword evidence="11" id="KW-0805">Transcription regulation</keyword>
<keyword evidence="5" id="KW-0808">Transferase</keyword>
<dbReference type="CDD" id="cd16696">
    <property type="entry name" value="RING-CH-C4HC3_NFX1"/>
    <property type="match status" value="1"/>
</dbReference>
<proteinExistence type="inferred from homology"/>
<evidence type="ECO:0000256" key="11">
    <source>
        <dbReference type="ARBA" id="ARBA00023015"/>
    </source>
</evidence>
<evidence type="ECO:0000256" key="12">
    <source>
        <dbReference type="ARBA" id="ARBA00023125"/>
    </source>
</evidence>
<feature type="region of interest" description="Disordered" evidence="18">
    <location>
        <begin position="203"/>
        <end position="419"/>
    </location>
</feature>
<feature type="compositionally biased region" description="Basic and acidic residues" evidence="18">
    <location>
        <begin position="283"/>
        <end position="296"/>
    </location>
</feature>
<dbReference type="PROSITE" id="PS51061">
    <property type="entry name" value="R3H"/>
    <property type="match status" value="1"/>
</dbReference>
<dbReference type="Proteomes" id="UP001318040">
    <property type="component" value="Chromosome 2"/>
</dbReference>
<dbReference type="SUPFAM" id="SSF82708">
    <property type="entry name" value="R3H domain"/>
    <property type="match status" value="1"/>
</dbReference>
<evidence type="ECO:0000256" key="18">
    <source>
        <dbReference type="SAM" id="MobiDB-lite"/>
    </source>
</evidence>
<comment type="subcellular location">
    <subcellularLocation>
        <location evidence="1">Nucleus</location>
    </subcellularLocation>
</comment>
<dbReference type="GO" id="GO:0000122">
    <property type="term" value="P:negative regulation of transcription by RNA polymerase II"/>
    <property type="evidence" value="ECO:0007669"/>
    <property type="project" value="TreeGrafter"/>
</dbReference>
<evidence type="ECO:0000256" key="7">
    <source>
        <dbReference type="ARBA" id="ARBA00022737"/>
    </source>
</evidence>
<sequence length="1208" mass="133537">MGSLNPEAAAFNPSDPTQWGIQYSDSSRACPPPPTGAQKNSDTARQSRSRTFDGDLDNARVAEKRIGSQISTASGHVDQHLPSDNDADVRPHFDGPRRPFPRRELYRGRAQDSYPRGGHAADGFPRREANRDADTFVQQESKSSLNPTENKPGAQNARRNRKQYGDPLSDGGKARGNYEVGGITGRTQHQSLNYNSGQAAVVGAQSSTDHKGEVAGESYSRGASCEKAAGDTGTGSGTRPKYHDKYSGRSRVNRGMSGPEVGKVFNLEQKDEKPQYSKKTKSKMYESEQRVHETEGNTHQQGNYYNRSEKKYERDFKGGKGSSEANWRSNRKPENESESMPHVVKRADEAKVNLKLETSIKPLDNANKAESIETNQPSREHGKDLVHKRSNYPVDSIQKKSDVEKKSGKSKKPGPEVYKSKETHTGLLIEQLMASTYECMVCCERVRGHSAVWSCQNCYHLFHLPCVNKWARSPTAKVEDGSDGWRCPACQNVTDKVPSNYRCFCGKVLNPEWNRTDIPHSCGEMCAKHRQGSDCLHPCNILCHPGPCPSCPAFLTKKCECSRSSQSVRCGQSTRVRCSEVCDNLLNCGKHTCALICHPGNCESCPIKVVQVCHCGATKREVPCGGELKEFSCEKPCNRPLACGNHCCQELCHPGVCRLCPLLPGEAGSCPCGQTSLEKLLDLGSPERKSCTDPLPTCTNVCGKPLPCGSDDLVHTCPAICHEGPCAPCTGVSTIVCRCGCKTKEVPCVEVQESEGLSFICDRRCNKKRKCGRHKCNQVCCVQDPEHACPMICGRMLSCKLHKCEELCHRSDCQSCWQTSFEELMCYCGAEVLFPPVSCGTKPPECKQPCSRQHDCDHPVYHTCHSDEKCPPCTHLVERWCLGKHELRRNIPCYLREISCGLPCQKTLPCGHHKCVKACHRGECVPRVLAEPDVEPSAVLGCGQPCTIPRSGCAHPCGSVCHPGLPCPRTSCKAEVTLQCSCGHRKEKLPCSQSSSSYQRIATIALVSKLSDMQMGECTELAKLVTEKEAQQSRLECTEECAVLERNRRLAEALNIDPSTNPFNKAAAMKYSDFLKEEARKDLKFVRGVEDEIRNLVEATNKGKHARRSHCFPPMNRDHRRVIHELAESYALESLSYDNEPKRNVVVTAIRGKSCNPSPPLCALIERELGPKPPPPIPHHTNRLEKPASDVPAVAKDEPVIDYFDMQE</sequence>
<keyword evidence="22" id="KW-1185">Reference proteome</keyword>
<dbReference type="SUPFAM" id="SSF57850">
    <property type="entry name" value="RING/U-box"/>
    <property type="match status" value="1"/>
</dbReference>
<protein>
    <recommendedName>
        <fullName evidence="15">Transcriptional repressor NF-X1</fullName>
    </recommendedName>
    <alternativeName>
        <fullName evidence="16">Nuclear transcription factor, X box-binding protein 1</fullName>
    </alternativeName>
</protein>
<dbReference type="InterPro" id="IPR034076">
    <property type="entry name" value="R3H_NF-X1"/>
</dbReference>
<dbReference type="InterPro" id="IPR001841">
    <property type="entry name" value="Znf_RING"/>
</dbReference>
<keyword evidence="10" id="KW-0862">Zinc</keyword>
<feature type="compositionally biased region" description="Basic and acidic residues" evidence="18">
    <location>
        <begin position="378"/>
        <end position="387"/>
    </location>
</feature>
<dbReference type="Pfam" id="PF01422">
    <property type="entry name" value="zf-NF-X1"/>
    <property type="match status" value="7"/>
</dbReference>
<keyword evidence="12" id="KW-0238">DNA-binding</keyword>
<evidence type="ECO:0000313" key="22">
    <source>
        <dbReference type="Proteomes" id="UP001318040"/>
    </source>
</evidence>
<keyword evidence="8 17" id="KW-0863">Zinc-finger</keyword>
<organism evidence="22 23">
    <name type="scientific">Petromyzon marinus</name>
    <name type="common">Sea lamprey</name>
    <dbReference type="NCBI Taxonomy" id="7757"/>
    <lineage>
        <taxon>Eukaryota</taxon>
        <taxon>Metazoa</taxon>
        <taxon>Chordata</taxon>
        <taxon>Craniata</taxon>
        <taxon>Vertebrata</taxon>
        <taxon>Cyclostomata</taxon>
        <taxon>Hyperoartia</taxon>
        <taxon>Petromyzontiformes</taxon>
        <taxon>Petromyzontidae</taxon>
        <taxon>Petromyzon</taxon>
    </lineage>
</organism>
<dbReference type="InterPro" id="IPR019787">
    <property type="entry name" value="Znf_PHD-finger"/>
</dbReference>
<dbReference type="InterPro" id="IPR036867">
    <property type="entry name" value="R3H_dom_sf"/>
</dbReference>
<feature type="domain" description="PHD-type" evidence="19">
    <location>
        <begin position="436"/>
        <end position="493"/>
    </location>
</feature>
<feature type="compositionally biased region" description="Basic and acidic residues" evidence="18">
    <location>
        <begin position="307"/>
        <end position="318"/>
    </location>
</feature>
<keyword evidence="14" id="KW-0539">Nucleus</keyword>
<feature type="domain" description="R3H" evidence="21">
    <location>
        <begin position="1083"/>
        <end position="1151"/>
    </location>
</feature>
<evidence type="ECO:0000259" key="21">
    <source>
        <dbReference type="PROSITE" id="PS51061"/>
    </source>
</evidence>
<feature type="region of interest" description="Disordered" evidence="18">
    <location>
        <begin position="1"/>
        <end position="181"/>
    </location>
</feature>
<evidence type="ECO:0000256" key="8">
    <source>
        <dbReference type="ARBA" id="ARBA00022771"/>
    </source>
</evidence>
<dbReference type="InterPro" id="IPR001374">
    <property type="entry name" value="R3H_dom"/>
</dbReference>
<feature type="region of interest" description="Disordered" evidence="18">
    <location>
        <begin position="1170"/>
        <end position="1192"/>
    </location>
</feature>
<dbReference type="SMART" id="SM00393">
    <property type="entry name" value="R3H"/>
    <property type="match status" value="1"/>
</dbReference>
<dbReference type="CDD" id="cd02643">
    <property type="entry name" value="R3H_NF-X1"/>
    <property type="match status" value="1"/>
</dbReference>
<feature type="compositionally biased region" description="Basic and acidic residues" evidence="18">
    <location>
        <begin position="124"/>
        <end position="134"/>
    </location>
</feature>
<feature type="compositionally biased region" description="Polar residues" evidence="18">
    <location>
        <begin position="14"/>
        <end position="27"/>
    </location>
</feature>
<evidence type="ECO:0000256" key="15">
    <source>
        <dbReference type="ARBA" id="ARBA00072498"/>
    </source>
</evidence>
<evidence type="ECO:0000256" key="5">
    <source>
        <dbReference type="ARBA" id="ARBA00022679"/>
    </source>
</evidence>
<name>A0AAJ7TGF2_PETMA</name>
<evidence type="ECO:0000256" key="6">
    <source>
        <dbReference type="ARBA" id="ARBA00022723"/>
    </source>
</evidence>
<feature type="compositionally biased region" description="Basic and acidic residues" evidence="18">
    <location>
        <begin position="397"/>
        <end position="407"/>
    </location>
</feature>
<accession>A0AAJ7TGF2</accession>
<dbReference type="PROSITE" id="PS50016">
    <property type="entry name" value="ZF_PHD_2"/>
    <property type="match status" value="1"/>
</dbReference>
<feature type="compositionally biased region" description="Basic and acidic residues" evidence="18">
    <location>
        <begin position="77"/>
        <end position="110"/>
    </location>
</feature>
<dbReference type="PROSITE" id="PS50089">
    <property type="entry name" value="ZF_RING_2"/>
    <property type="match status" value="1"/>
</dbReference>
<dbReference type="FunFam" id="3.30.1370.50:FF:000003">
    <property type="entry name" value="Transcriptional repressor NF-X1 isoform 1"/>
    <property type="match status" value="1"/>
</dbReference>
<dbReference type="InterPro" id="IPR034078">
    <property type="entry name" value="NFX1_fam"/>
</dbReference>
<feature type="compositionally biased region" description="Basic and acidic residues" evidence="18">
    <location>
        <begin position="345"/>
        <end position="354"/>
    </location>
</feature>
<evidence type="ECO:0000256" key="10">
    <source>
        <dbReference type="ARBA" id="ARBA00022833"/>
    </source>
</evidence>
<dbReference type="AlphaFoldDB" id="A0AAJ7TGF2"/>
<dbReference type="GeneID" id="116946526"/>
<dbReference type="CDD" id="cd06008">
    <property type="entry name" value="NF-X1-zinc-finger"/>
    <property type="match status" value="7"/>
</dbReference>
<reference evidence="23" key="1">
    <citation type="submission" date="2025-08" db="UniProtKB">
        <authorList>
            <consortium name="RefSeq"/>
        </authorList>
    </citation>
    <scope>IDENTIFICATION</scope>
    <source>
        <tissue evidence="23">Sperm</tissue>
    </source>
</reference>
<evidence type="ECO:0000256" key="16">
    <source>
        <dbReference type="ARBA" id="ARBA00078536"/>
    </source>
</evidence>
<dbReference type="KEGG" id="pmrn:116946526"/>
<dbReference type="GO" id="GO:0008270">
    <property type="term" value="F:zinc ion binding"/>
    <property type="evidence" value="ECO:0007669"/>
    <property type="project" value="UniProtKB-KW"/>
</dbReference>
<keyword evidence="13" id="KW-0804">Transcription</keyword>
<feature type="compositionally biased region" description="Polar residues" evidence="18">
    <location>
        <begin position="297"/>
        <end position="306"/>
    </location>
</feature>
<dbReference type="Pfam" id="PF01424">
    <property type="entry name" value="R3H"/>
    <property type="match status" value="1"/>
</dbReference>
<keyword evidence="9" id="KW-0833">Ubl conjugation pathway</keyword>
<dbReference type="CTD" id="4799"/>
<evidence type="ECO:0000256" key="1">
    <source>
        <dbReference type="ARBA" id="ARBA00004123"/>
    </source>
</evidence>
<evidence type="ECO:0000256" key="4">
    <source>
        <dbReference type="ARBA" id="ARBA00022553"/>
    </source>
</evidence>
<evidence type="ECO:0000256" key="13">
    <source>
        <dbReference type="ARBA" id="ARBA00023163"/>
    </source>
</evidence>
<evidence type="ECO:0000313" key="23">
    <source>
        <dbReference type="RefSeq" id="XP_032817390.1"/>
    </source>
</evidence>
<feature type="compositionally biased region" description="Polar residues" evidence="18">
    <location>
        <begin position="37"/>
        <end position="46"/>
    </location>
</feature>
<feature type="domain" description="RING-type" evidence="20">
    <location>
        <begin position="439"/>
        <end position="491"/>
    </location>
</feature>
<dbReference type="PANTHER" id="PTHR12360:SF12">
    <property type="entry name" value="TRANSCRIPTIONAL REPRESSOR NF-X1"/>
    <property type="match status" value="1"/>
</dbReference>
<evidence type="ECO:0000256" key="9">
    <source>
        <dbReference type="ARBA" id="ARBA00022786"/>
    </source>
</evidence>
<evidence type="ECO:0000256" key="17">
    <source>
        <dbReference type="PROSITE-ProRule" id="PRU00175"/>
    </source>
</evidence>
<evidence type="ECO:0000259" key="20">
    <source>
        <dbReference type="PROSITE" id="PS50089"/>
    </source>
</evidence>
<dbReference type="GO" id="GO:0000977">
    <property type="term" value="F:RNA polymerase II transcription regulatory region sequence-specific DNA binding"/>
    <property type="evidence" value="ECO:0007669"/>
    <property type="project" value="TreeGrafter"/>
</dbReference>
<feature type="compositionally biased region" description="Polar residues" evidence="18">
    <location>
        <begin position="136"/>
        <end position="149"/>
    </location>
</feature>
<gene>
    <name evidence="23" type="primary">NFX1</name>
</gene>
<keyword evidence="3" id="KW-0678">Repressor</keyword>
<dbReference type="GO" id="GO:0005634">
    <property type="term" value="C:nucleus"/>
    <property type="evidence" value="ECO:0007669"/>
    <property type="project" value="UniProtKB-SubCell"/>
</dbReference>
<dbReference type="RefSeq" id="XP_032817390.1">
    <property type="nucleotide sequence ID" value="XM_032961499.1"/>
</dbReference>
<keyword evidence="6" id="KW-0479">Metal-binding</keyword>
<comment type="similarity">
    <text evidence="2">Belongs to the NFX1 family.</text>
</comment>
<dbReference type="SMART" id="SM00438">
    <property type="entry name" value="ZnF_NFX"/>
    <property type="match status" value="9"/>
</dbReference>
<keyword evidence="7" id="KW-0677">Repeat</keyword>
<evidence type="ECO:0000259" key="19">
    <source>
        <dbReference type="PROSITE" id="PS50016"/>
    </source>
</evidence>
<evidence type="ECO:0000256" key="2">
    <source>
        <dbReference type="ARBA" id="ARBA00007269"/>
    </source>
</evidence>
<feature type="compositionally biased region" description="Basic and acidic residues" evidence="18">
    <location>
        <begin position="50"/>
        <end position="66"/>
    </location>
</feature>
<dbReference type="GO" id="GO:0016740">
    <property type="term" value="F:transferase activity"/>
    <property type="evidence" value="ECO:0007669"/>
    <property type="project" value="UniProtKB-KW"/>
</dbReference>
<dbReference type="PANTHER" id="PTHR12360">
    <property type="entry name" value="NUCLEAR TRANSCRIPTION FACTOR, X-BOX BINDING 1 NFX1"/>
    <property type="match status" value="1"/>
</dbReference>
<dbReference type="InterPro" id="IPR000967">
    <property type="entry name" value="Znf_NFX1"/>
</dbReference>
<dbReference type="GO" id="GO:0000981">
    <property type="term" value="F:DNA-binding transcription factor activity, RNA polymerase II-specific"/>
    <property type="evidence" value="ECO:0007669"/>
    <property type="project" value="TreeGrafter"/>
</dbReference>
<evidence type="ECO:0000256" key="14">
    <source>
        <dbReference type="ARBA" id="ARBA00023242"/>
    </source>
</evidence>
<dbReference type="Gene3D" id="3.30.1370.50">
    <property type="entry name" value="R3H-like domain"/>
    <property type="match status" value="1"/>
</dbReference>
<evidence type="ECO:0000256" key="3">
    <source>
        <dbReference type="ARBA" id="ARBA00022491"/>
    </source>
</evidence>